<dbReference type="GO" id="GO:0022857">
    <property type="term" value="F:transmembrane transporter activity"/>
    <property type="evidence" value="ECO:0007669"/>
    <property type="project" value="InterPro"/>
</dbReference>
<feature type="region of interest" description="Disordered" evidence="1">
    <location>
        <begin position="1"/>
        <end position="25"/>
    </location>
</feature>
<dbReference type="InterPro" id="IPR024529">
    <property type="entry name" value="ECF_trnsprt_substrate-spec"/>
</dbReference>
<evidence type="ECO:0000313" key="3">
    <source>
        <dbReference type="EMBL" id="SER80236.1"/>
    </source>
</evidence>
<organism evidence="3 4">
    <name type="scientific">Propionibacterium cyclohexanicum</name>
    <dbReference type="NCBI Taxonomy" id="64702"/>
    <lineage>
        <taxon>Bacteria</taxon>
        <taxon>Bacillati</taxon>
        <taxon>Actinomycetota</taxon>
        <taxon>Actinomycetes</taxon>
        <taxon>Propionibacteriales</taxon>
        <taxon>Propionibacteriaceae</taxon>
        <taxon>Propionibacterium</taxon>
    </lineage>
</organism>
<dbReference type="Pfam" id="PF12822">
    <property type="entry name" value="ECF_trnsprt"/>
    <property type="match status" value="1"/>
</dbReference>
<feature type="transmembrane region" description="Helical" evidence="2">
    <location>
        <begin position="95"/>
        <end position="112"/>
    </location>
</feature>
<protein>
    <submittedName>
        <fullName evidence="3">Energy-coupling factor transport system substrate-specific component</fullName>
    </submittedName>
</protein>
<dbReference type="Proteomes" id="UP000198815">
    <property type="component" value="Unassembled WGS sequence"/>
</dbReference>
<sequence length="296" mass="31429">MSTSLTTRRPDSRPTDKAVEAPTPQIRPRLSRRARAMLALACVTGVLAFFWPLFLRPGALLGSDSSGRTATPFVMAAIMAVVLALLISELSNHELDVKALAMLGVLTAIGAVVRPLSAGTAGIETVFFLMILAGRVFGPSFGFMLGALTMFASALLTGGVGTWLPYQMLGAGFVGLLPGLLPRHHPLPGSRAEIVMLGGYGFVSAFLYGYLMDFAFWPFAAGLGAGTQGGFDPHASPLRNIHTFLVVNTVTSLGWNLGRALTNVVLVTLLGHPLLRIMRRTARVGTFRAQQPSAQP</sequence>
<feature type="transmembrane region" description="Helical" evidence="2">
    <location>
        <begin position="36"/>
        <end position="55"/>
    </location>
</feature>
<dbReference type="OrthoDB" id="5185518at2"/>
<feature type="compositionally biased region" description="Basic and acidic residues" evidence="1">
    <location>
        <begin position="8"/>
        <end position="19"/>
    </location>
</feature>
<evidence type="ECO:0000256" key="2">
    <source>
        <dbReference type="SAM" id="Phobius"/>
    </source>
</evidence>
<proteinExistence type="predicted"/>
<feature type="transmembrane region" description="Helical" evidence="2">
    <location>
        <begin position="194"/>
        <end position="211"/>
    </location>
</feature>
<feature type="transmembrane region" description="Helical" evidence="2">
    <location>
        <begin position="164"/>
        <end position="182"/>
    </location>
</feature>
<evidence type="ECO:0000256" key="1">
    <source>
        <dbReference type="SAM" id="MobiDB-lite"/>
    </source>
</evidence>
<dbReference type="PIRSF" id="PIRSF037395">
    <property type="entry name" value="UCP037395_ABCper"/>
    <property type="match status" value="1"/>
</dbReference>
<keyword evidence="2" id="KW-0472">Membrane</keyword>
<keyword evidence="2" id="KW-1133">Transmembrane helix</keyword>
<accession>A0A1H9S5A3</accession>
<evidence type="ECO:0000313" key="4">
    <source>
        <dbReference type="Proteomes" id="UP000198815"/>
    </source>
</evidence>
<feature type="transmembrane region" description="Helical" evidence="2">
    <location>
        <begin position="70"/>
        <end position="88"/>
    </location>
</feature>
<reference evidence="3 4" key="1">
    <citation type="submission" date="2016-10" db="EMBL/GenBank/DDBJ databases">
        <authorList>
            <person name="de Groot N.N."/>
        </authorList>
    </citation>
    <scope>NUCLEOTIDE SEQUENCE [LARGE SCALE GENOMIC DNA]</scope>
    <source>
        <strain evidence="3 4">DSM 16859</strain>
    </source>
</reference>
<name>A0A1H9S5A3_9ACTN</name>
<dbReference type="InterPro" id="IPR017196">
    <property type="entry name" value="ECF_substrate-spec_UCP037395"/>
</dbReference>
<dbReference type="STRING" id="64702.SAMN05443377_11162"/>
<dbReference type="Gene3D" id="1.10.1760.20">
    <property type="match status" value="1"/>
</dbReference>
<keyword evidence="2" id="KW-0812">Transmembrane</keyword>
<dbReference type="AlphaFoldDB" id="A0A1H9S5A3"/>
<keyword evidence="4" id="KW-1185">Reference proteome</keyword>
<dbReference type="EMBL" id="FOGZ01000011">
    <property type="protein sequence ID" value="SER80236.1"/>
    <property type="molecule type" value="Genomic_DNA"/>
</dbReference>
<gene>
    <name evidence="3" type="ORF">SAMN05443377_11162</name>
</gene>